<dbReference type="Gene3D" id="3.30.420.10">
    <property type="entry name" value="Ribonuclease H-like superfamily/Ribonuclease H"/>
    <property type="match status" value="1"/>
</dbReference>
<dbReference type="Proteomes" id="UP000244792">
    <property type="component" value="Chromosome"/>
</dbReference>
<proteinExistence type="predicted"/>
<dbReference type="AlphaFoldDB" id="A0A2R4W052"/>
<dbReference type="InterPro" id="IPR001584">
    <property type="entry name" value="Integrase_cat-core"/>
</dbReference>
<dbReference type="SUPFAM" id="SSF53098">
    <property type="entry name" value="Ribonuclease H-like"/>
    <property type="match status" value="1"/>
</dbReference>
<dbReference type="InterPro" id="IPR012337">
    <property type="entry name" value="RNaseH-like_sf"/>
</dbReference>
<evidence type="ECO:0000259" key="1">
    <source>
        <dbReference type="PROSITE" id="PS50994"/>
    </source>
</evidence>
<name>A0A2R4W052_THEAF</name>
<reference evidence="2 3" key="1">
    <citation type="submission" date="2017-04" db="EMBL/GenBank/DDBJ databases">
        <title>Genomic insights into metabolism of Thermodesulfobium acidiphilum.</title>
        <authorList>
            <person name="Toshchakov S.V."/>
            <person name="Frolov E.N."/>
            <person name="Kublanov I.V."/>
            <person name="Samarov N.I."/>
            <person name="Novikov A."/>
            <person name="Lebedinsky A.V."/>
            <person name="Bonch-Osmolovskaya E.A."/>
            <person name="Chernyh N.A."/>
        </authorList>
    </citation>
    <scope>NUCLEOTIDE SEQUENCE [LARGE SCALE GENOMIC DNA]</scope>
    <source>
        <strain evidence="2 3">3127-1</strain>
    </source>
</reference>
<dbReference type="EMBL" id="CP020921">
    <property type="protein sequence ID" value="AWB10155.1"/>
    <property type="molecule type" value="Genomic_DNA"/>
</dbReference>
<dbReference type="GO" id="GO:0003676">
    <property type="term" value="F:nucleic acid binding"/>
    <property type="evidence" value="ECO:0007669"/>
    <property type="project" value="InterPro"/>
</dbReference>
<accession>A0A2R4W052</accession>
<dbReference type="RefSeq" id="WP_108308976.1">
    <property type="nucleotide sequence ID" value="NZ_CP020921.1"/>
</dbReference>
<feature type="domain" description="Integrase catalytic" evidence="1">
    <location>
        <begin position="1"/>
        <end position="101"/>
    </location>
</feature>
<dbReference type="PROSITE" id="PS50994">
    <property type="entry name" value="INTEGRASE"/>
    <property type="match status" value="1"/>
</dbReference>
<keyword evidence="3" id="KW-1185">Reference proteome</keyword>
<protein>
    <recommendedName>
        <fullName evidence="1">Integrase catalytic domain-containing protein</fullName>
    </recommendedName>
</protein>
<organism evidence="2 3">
    <name type="scientific">Thermodesulfobium acidiphilum</name>
    <dbReference type="NCBI Taxonomy" id="1794699"/>
    <lineage>
        <taxon>Bacteria</taxon>
        <taxon>Pseudomonadati</taxon>
        <taxon>Thermodesulfobiota</taxon>
        <taxon>Thermodesulfobiia</taxon>
        <taxon>Thermodesulfobiales</taxon>
        <taxon>Thermodesulfobiaceae</taxon>
        <taxon>Thermodesulfobium</taxon>
    </lineage>
</organism>
<gene>
    <name evidence="2" type="ORF">TDSAC_0792</name>
</gene>
<dbReference type="InterPro" id="IPR036397">
    <property type="entry name" value="RNaseH_sf"/>
</dbReference>
<dbReference type="GO" id="GO:0015074">
    <property type="term" value="P:DNA integration"/>
    <property type="evidence" value="ECO:0007669"/>
    <property type="project" value="InterPro"/>
</dbReference>
<dbReference type="KEGG" id="taci:TDSAC_0792"/>
<sequence>MEYLKAYTVIVILFFSLKEDKLSISEELSGQIVPLTRFGRAISELGINHIPAHSPQAKGRIERLWDTLQSRLTIKLRMSGIYTIEAANEFLPDFIKRFNQR</sequence>
<evidence type="ECO:0000313" key="3">
    <source>
        <dbReference type="Proteomes" id="UP000244792"/>
    </source>
</evidence>
<evidence type="ECO:0000313" key="2">
    <source>
        <dbReference type="EMBL" id="AWB10155.1"/>
    </source>
</evidence>